<proteinExistence type="predicted"/>
<sequence length="266" mass="29504">MPAGLPLSLYALIRERGIFGCASLHHLPTIRQRLRLLEAAYGAGFRQFDVAPAYGNGVAERAVGTFAAEVGRDIKVHTKVGIPIRIYPAWTDGIFPVARAVDAAIGNHRRVYRKRRFSPDTLKQSLADSTVRLGGLVPDGYYLHEPLKAFSAAEWAEFAGEMDALRNNHGFGFWGIAGPQLATPLTPAGVQIPAIQCPVADWLAAAPADRARFQRVSLYNLVRYYRAAQREMRFEAWLFALASEFPQAHFVLTTLRQDRLVSWGEA</sequence>
<dbReference type="InterPro" id="IPR036812">
    <property type="entry name" value="NAD(P)_OxRdtase_dom_sf"/>
</dbReference>
<evidence type="ECO:0000259" key="1">
    <source>
        <dbReference type="Pfam" id="PF00248"/>
    </source>
</evidence>
<evidence type="ECO:0000313" key="2">
    <source>
        <dbReference type="EMBL" id="SUS07990.1"/>
    </source>
</evidence>
<gene>
    <name evidence="2" type="ORF">DF3PB_550012</name>
</gene>
<dbReference type="Pfam" id="PF00248">
    <property type="entry name" value="Aldo_ket_red"/>
    <property type="match status" value="1"/>
</dbReference>
<reference evidence="2" key="1">
    <citation type="submission" date="2018-07" db="EMBL/GenBank/DDBJ databases">
        <authorList>
            <person name="Quirk P.G."/>
            <person name="Krulwich T.A."/>
        </authorList>
    </citation>
    <scope>NUCLEOTIDE SEQUENCE</scope>
</reference>
<name>A0A380THS5_9ZZZZ</name>
<dbReference type="InterPro" id="IPR023210">
    <property type="entry name" value="NADP_OxRdtase_dom"/>
</dbReference>
<dbReference type="SUPFAM" id="SSF51430">
    <property type="entry name" value="NAD(P)-linked oxidoreductase"/>
    <property type="match status" value="1"/>
</dbReference>
<dbReference type="AlphaFoldDB" id="A0A380THS5"/>
<feature type="domain" description="NADP-dependent oxidoreductase" evidence="1">
    <location>
        <begin position="31"/>
        <end position="155"/>
    </location>
</feature>
<accession>A0A380THS5</accession>
<dbReference type="Gene3D" id="3.20.20.100">
    <property type="entry name" value="NADP-dependent oxidoreductase domain"/>
    <property type="match status" value="1"/>
</dbReference>
<protein>
    <recommendedName>
        <fullName evidence="1">NADP-dependent oxidoreductase domain-containing protein</fullName>
    </recommendedName>
</protein>
<dbReference type="EMBL" id="UIDG01000501">
    <property type="protein sequence ID" value="SUS07990.1"/>
    <property type="molecule type" value="Genomic_DNA"/>
</dbReference>
<organism evidence="2">
    <name type="scientific">metagenome</name>
    <dbReference type="NCBI Taxonomy" id="256318"/>
    <lineage>
        <taxon>unclassified sequences</taxon>
        <taxon>metagenomes</taxon>
    </lineage>
</organism>